<dbReference type="EMBL" id="LACI01001671">
    <property type="protein sequence ID" value="KJU83951.1"/>
    <property type="molecule type" value="Genomic_DNA"/>
</dbReference>
<reference evidence="1 2" key="1">
    <citation type="submission" date="2015-02" db="EMBL/GenBank/DDBJ databases">
        <title>Single-cell genomics of uncultivated deep-branching MTB reveals a conserved set of magnetosome genes.</title>
        <authorList>
            <person name="Kolinko S."/>
            <person name="Richter M."/>
            <person name="Glockner F.O."/>
            <person name="Brachmann A."/>
            <person name="Schuler D."/>
        </authorList>
    </citation>
    <scope>NUCLEOTIDE SEQUENCE [LARGE SCALE GENOMIC DNA]</scope>
    <source>
        <strain evidence="1">TM-1</strain>
    </source>
</reference>
<dbReference type="Proteomes" id="UP000033423">
    <property type="component" value="Unassembled WGS sequence"/>
</dbReference>
<evidence type="ECO:0000313" key="2">
    <source>
        <dbReference type="Proteomes" id="UP000033423"/>
    </source>
</evidence>
<evidence type="ECO:0000313" key="1">
    <source>
        <dbReference type="EMBL" id="KJU83951.1"/>
    </source>
</evidence>
<organism evidence="1 2">
    <name type="scientific">Candidatus Magnetobacterium bavaricum</name>
    <dbReference type="NCBI Taxonomy" id="29290"/>
    <lineage>
        <taxon>Bacteria</taxon>
        <taxon>Pseudomonadati</taxon>
        <taxon>Nitrospirota</taxon>
        <taxon>Thermodesulfovibrionia</taxon>
        <taxon>Thermodesulfovibrionales</taxon>
        <taxon>Candidatus Magnetobacteriaceae</taxon>
        <taxon>Candidatus Magnetobacterium</taxon>
    </lineage>
</organism>
<gene>
    <name evidence="1" type="ORF">MBAV_003853</name>
</gene>
<proteinExistence type="predicted"/>
<sequence length="265" mass="29333">MYPCAIGDHKVQEIHPVLEHIYDGKGLYGSAEETAPSHYLVLACGMLPVSPFQVFGILYYGQGVGGATLLPQGIEFLVPDAVPACVDPQRHLVYLDVLYGQLFFVEGEYPAAGAHDQTMEPGMSLRRKTKGKVHFMFAVKGLCGLKDWRFEGKRPGPVGRMGHHVTELIRPKPLSMKLHSTPDASKVRNKHVAINPNIGMCPVRSILVLPLPLLNRYQLGETNPEQLTKAVDVLIRSAPYDYHLNLRRLLLPAPATCEPNQKQSP</sequence>
<name>A0A0F3GPY1_9BACT</name>
<dbReference type="AlphaFoldDB" id="A0A0F3GPY1"/>
<comment type="caution">
    <text evidence="1">The sequence shown here is derived from an EMBL/GenBank/DDBJ whole genome shotgun (WGS) entry which is preliminary data.</text>
</comment>
<protein>
    <submittedName>
        <fullName evidence="1">Uncharacterized protein</fullName>
    </submittedName>
</protein>
<accession>A0A0F3GPY1</accession>
<keyword evidence="2" id="KW-1185">Reference proteome</keyword>